<dbReference type="Gene3D" id="2.40.128.20">
    <property type="match status" value="1"/>
</dbReference>
<evidence type="ECO:0000313" key="5">
    <source>
        <dbReference type="Proteomes" id="UP001152320"/>
    </source>
</evidence>
<keyword evidence="2" id="KW-0732">Signal</keyword>
<dbReference type="EMBL" id="JAIZAY010000008">
    <property type="protein sequence ID" value="KAJ8037915.1"/>
    <property type="molecule type" value="Genomic_DNA"/>
</dbReference>
<name>A0A9Q1C3U7_HOLLE</name>
<proteinExistence type="inferred from homology"/>
<evidence type="ECO:0000256" key="1">
    <source>
        <dbReference type="ARBA" id="ARBA00006889"/>
    </source>
</evidence>
<feature type="chain" id="PRO_5040557471" evidence="2">
    <location>
        <begin position="20"/>
        <end position="201"/>
    </location>
</feature>
<dbReference type="InterPro" id="IPR022271">
    <property type="entry name" value="Lipocalin_ApoD"/>
</dbReference>
<reference evidence="4" key="1">
    <citation type="submission" date="2021-10" db="EMBL/GenBank/DDBJ databases">
        <title>Tropical sea cucumber genome reveals ecological adaptation and Cuvierian tubules defense mechanism.</title>
        <authorList>
            <person name="Chen T."/>
        </authorList>
    </citation>
    <scope>NUCLEOTIDE SEQUENCE</scope>
    <source>
        <strain evidence="4">Nanhai2018</strain>
        <tissue evidence="4">Muscle</tissue>
    </source>
</reference>
<dbReference type="SUPFAM" id="SSF50814">
    <property type="entry name" value="Lipocalins"/>
    <property type="match status" value="1"/>
</dbReference>
<evidence type="ECO:0000259" key="3">
    <source>
        <dbReference type="Pfam" id="PF08212"/>
    </source>
</evidence>
<gene>
    <name evidence="4" type="ORF">HOLleu_18857</name>
</gene>
<dbReference type="PIRSF" id="PIRSF036893">
    <property type="entry name" value="Lipocalin_ApoD"/>
    <property type="match status" value="1"/>
</dbReference>
<accession>A0A9Q1C3U7</accession>
<evidence type="ECO:0000313" key="4">
    <source>
        <dbReference type="EMBL" id="KAJ8037915.1"/>
    </source>
</evidence>
<dbReference type="InterPro" id="IPR047202">
    <property type="entry name" value="Lipocalin_Blc-like_dom"/>
</dbReference>
<feature type="domain" description="Lipocalin/cytosolic fatty-acid binding" evidence="3">
    <location>
        <begin position="35"/>
        <end position="178"/>
    </location>
</feature>
<evidence type="ECO:0000256" key="2">
    <source>
        <dbReference type="PIRNR" id="PIRNR036893"/>
    </source>
</evidence>
<dbReference type="Pfam" id="PF08212">
    <property type="entry name" value="Lipocalin_2"/>
    <property type="match status" value="1"/>
</dbReference>
<feature type="signal peptide" evidence="2">
    <location>
        <begin position="1"/>
        <end position="19"/>
    </location>
</feature>
<dbReference type="FunFam" id="2.40.128.20:FF:000027">
    <property type="entry name" value="Predicted protein"/>
    <property type="match status" value="1"/>
</dbReference>
<sequence>MGSFLFKLCFLGFVGSVISFPLSVDLSPPETVKQLDVSAYLGRWYQVYADFIVFSTFERNAQCVTADYGLKSDFTISVLNTNTDGSPTGNFNMITGDAYTPNPKEPGQLKVQLDGVPVAGDYWIIQLGPMEGNPPQYQYSVVTDRDRFTLFVLARNVSDFQTRFEKDVLQFLNDDGFDRFYNKPQLTVQVKECKYVTPPAV</sequence>
<dbReference type="OrthoDB" id="565904at2759"/>
<dbReference type="PANTHER" id="PTHR37437">
    <property type="entry name" value="LIPOCALIN-RELATED PROTEIN-RELATED"/>
    <property type="match status" value="1"/>
</dbReference>
<organism evidence="4 5">
    <name type="scientific">Holothuria leucospilota</name>
    <name type="common">Black long sea cucumber</name>
    <name type="synonym">Mertensiothuria leucospilota</name>
    <dbReference type="NCBI Taxonomy" id="206669"/>
    <lineage>
        <taxon>Eukaryota</taxon>
        <taxon>Metazoa</taxon>
        <taxon>Echinodermata</taxon>
        <taxon>Eleutherozoa</taxon>
        <taxon>Echinozoa</taxon>
        <taxon>Holothuroidea</taxon>
        <taxon>Aspidochirotacea</taxon>
        <taxon>Aspidochirotida</taxon>
        <taxon>Holothuriidae</taxon>
        <taxon>Holothuria</taxon>
    </lineage>
</organism>
<dbReference type="AlphaFoldDB" id="A0A9Q1C3U7"/>
<dbReference type="InterPro" id="IPR000566">
    <property type="entry name" value="Lipocln_cytosolic_FA-bd_dom"/>
</dbReference>
<protein>
    <submittedName>
        <fullName evidence="4">Temperature-induced lipocalin-1</fullName>
    </submittedName>
</protein>
<dbReference type="InterPro" id="IPR012674">
    <property type="entry name" value="Calycin"/>
</dbReference>
<keyword evidence="5" id="KW-1185">Reference proteome</keyword>
<dbReference type="PANTHER" id="PTHR37437:SF1">
    <property type="entry name" value="LIPOCALIN-RELATED PROTEIN"/>
    <property type="match status" value="1"/>
</dbReference>
<dbReference type="Proteomes" id="UP001152320">
    <property type="component" value="Chromosome 8"/>
</dbReference>
<dbReference type="CDD" id="cd19438">
    <property type="entry name" value="lipocalin_Blc-like"/>
    <property type="match status" value="1"/>
</dbReference>
<comment type="caution">
    <text evidence="4">The sequence shown here is derived from an EMBL/GenBank/DDBJ whole genome shotgun (WGS) entry which is preliminary data.</text>
</comment>
<comment type="similarity">
    <text evidence="1 2">Belongs to the calycin superfamily. Lipocalin family.</text>
</comment>